<feature type="transmembrane region" description="Helical" evidence="9">
    <location>
        <begin position="373"/>
        <end position="390"/>
    </location>
</feature>
<evidence type="ECO:0000313" key="13">
    <source>
        <dbReference type="Proteomes" id="UP001143372"/>
    </source>
</evidence>
<reference evidence="12" key="2">
    <citation type="submission" date="2023-01" db="EMBL/GenBank/DDBJ databases">
        <authorList>
            <person name="Sun Q."/>
            <person name="Evtushenko L."/>
        </authorList>
    </citation>
    <scope>NUCLEOTIDE SEQUENCE</scope>
    <source>
        <strain evidence="12">VKM B-2347</strain>
    </source>
</reference>
<evidence type="ECO:0000259" key="11">
    <source>
        <dbReference type="Pfam" id="PF01059"/>
    </source>
</evidence>
<keyword evidence="3 8" id="KW-0812">Transmembrane</keyword>
<dbReference type="Proteomes" id="UP001143372">
    <property type="component" value="Unassembled WGS sequence"/>
</dbReference>
<sequence>MISDVPILALLTFLPLAGVGLLLTIKGEDDAAVARVRQVALWTTLIEFAVGLALWAGFDASRTGFQFVERPEWLGGAISYRAGVDGVSMPFVVLTTFLTPFCVLASWRSISFRVKEFMIAFLVLETLMVGVFSTLDLVLFYLCFEGGLIPMFLIIGIWGGERRIYASFKFFLYTLAGSLPMLVAVIAIYALTGTTDIEQLLAYKFPAGAQTWLWIGFFAAFAVKLPVWPLHTWQPVAYSEAPTAGTVILSGVLLKMGGYGLLRFSVPMFPLASAGFTAMVDTLSVVAIVYASLVALRQEDIKKLIAYSSIAHMGFVTIGIFSMTPEGMQGAVFQMVSHGVVTAAMFLCAGMIVDRAHTREIAAFGGLASRMPWYAAAFMVFTMGNIGLPGTSGFVGEFLTLLGAFRANSWVAFFAATGMVLSAAYALWLYRRVIFGAIRPGLEGAPDLSRREVALLAPLAAVTIVLGVWPNAVLDMSAASVDGILHGAQVALNEAKTLGTASAQIAPAAMVR</sequence>
<feature type="transmembrane region" description="Helical" evidence="9">
    <location>
        <begin position="211"/>
        <end position="231"/>
    </location>
</feature>
<feature type="transmembrane region" description="Helical" evidence="9">
    <location>
        <begin position="170"/>
        <end position="191"/>
    </location>
</feature>
<name>A0A9W6IZ87_9HYPH</name>
<dbReference type="GO" id="GO:0042773">
    <property type="term" value="P:ATP synthesis coupled electron transport"/>
    <property type="evidence" value="ECO:0007669"/>
    <property type="project" value="InterPro"/>
</dbReference>
<keyword evidence="6" id="KW-0520">NAD</keyword>
<feature type="transmembrane region" description="Helical" evidence="9">
    <location>
        <begin position="139"/>
        <end position="158"/>
    </location>
</feature>
<dbReference type="InterPro" id="IPR000260">
    <property type="entry name" value="NADH4_N"/>
</dbReference>
<evidence type="ECO:0000256" key="7">
    <source>
        <dbReference type="ARBA" id="ARBA00023136"/>
    </source>
</evidence>
<feature type="transmembrane region" description="Helical" evidence="9">
    <location>
        <begin position="268"/>
        <end position="292"/>
    </location>
</feature>
<evidence type="ECO:0000256" key="4">
    <source>
        <dbReference type="ARBA" id="ARBA00022967"/>
    </source>
</evidence>
<dbReference type="GO" id="GO:0003954">
    <property type="term" value="F:NADH dehydrogenase activity"/>
    <property type="evidence" value="ECO:0007669"/>
    <property type="project" value="TreeGrafter"/>
</dbReference>
<reference evidence="12" key="1">
    <citation type="journal article" date="2014" name="Int. J. Syst. Evol. Microbiol.">
        <title>Complete genome sequence of Corynebacterium casei LMG S-19264T (=DSM 44701T), isolated from a smear-ripened cheese.</title>
        <authorList>
            <consortium name="US DOE Joint Genome Institute (JGI-PGF)"/>
            <person name="Walter F."/>
            <person name="Albersmeier A."/>
            <person name="Kalinowski J."/>
            <person name="Ruckert C."/>
        </authorList>
    </citation>
    <scope>NUCLEOTIDE SEQUENCE</scope>
    <source>
        <strain evidence="12">VKM B-2347</strain>
    </source>
</reference>
<feature type="domain" description="NADH:quinone oxidoreductase/Mrp antiporter transmembrane" evidence="10">
    <location>
        <begin position="136"/>
        <end position="421"/>
    </location>
</feature>
<protein>
    <submittedName>
        <fullName evidence="12">NADH-quinone oxidoreductase subunit M</fullName>
    </submittedName>
</protein>
<evidence type="ECO:0000259" key="10">
    <source>
        <dbReference type="Pfam" id="PF00361"/>
    </source>
</evidence>
<feature type="transmembrane region" description="Helical" evidence="9">
    <location>
        <begin position="117"/>
        <end position="133"/>
    </location>
</feature>
<dbReference type="GO" id="GO:0012505">
    <property type="term" value="C:endomembrane system"/>
    <property type="evidence" value="ECO:0007669"/>
    <property type="project" value="UniProtKB-SubCell"/>
</dbReference>
<keyword evidence="13" id="KW-1185">Reference proteome</keyword>
<organism evidence="12 13">
    <name type="scientific">Hansschlegelia plantiphila</name>
    <dbReference type="NCBI Taxonomy" id="374655"/>
    <lineage>
        <taxon>Bacteria</taxon>
        <taxon>Pseudomonadati</taxon>
        <taxon>Pseudomonadota</taxon>
        <taxon>Alphaproteobacteria</taxon>
        <taxon>Hyphomicrobiales</taxon>
        <taxon>Methylopilaceae</taxon>
        <taxon>Hansschlegelia</taxon>
    </lineage>
</organism>
<dbReference type="NCBIfam" id="TIGR01972">
    <property type="entry name" value="NDH_I_M"/>
    <property type="match status" value="1"/>
</dbReference>
<keyword evidence="7 9" id="KW-0472">Membrane</keyword>
<evidence type="ECO:0000256" key="8">
    <source>
        <dbReference type="RuleBase" id="RU000320"/>
    </source>
</evidence>
<evidence type="ECO:0000256" key="1">
    <source>
        <dbReference type="ARBA" id="ARBA00004127"/>
    </source>
</evidence>
<feature type="transmembrane region" description="Helical" evidence="9">
    <location>
        <begin position="243"/>
        <end position="262"/>
    </location>
</feature>
<dbReference type="InterPro" id="IPR010227">
    <property type="entry name" value="NADH_Q_OxRdtase_chainM/4"/>
</dbReference>
<dbReference type="Pfam" id="PF01059">
    <property type="entry name" value="Oxidored_q5_N"/>
    <property type="match status" value="1"/>
</dbReference>
<dbReference type="GO" id="GO:0016020">
    <property type="term" value="C:membrane"/>
    <property type="evidence" value="ECO:0007669"/>
    <property type="project" value="UniProtKB-SubCell"/>
</dbReference>
<evidence type="ECO:0000256" key="9">
    <source>
        <dbReference type="SAM" id="Phobius"/>
    </source>
</evidence>
<feature type="transmembrane region" description="Helical" evidence="9">
    <location>
        <begin position="39"/>
        <end position="58"/>
    </location>
</feature>
<comment type="subcellular location">
    <subcellularLocation>
        <location evidence="1">Endomembrane system</location>
        <topology evidence="1">Multi-pass membrane protein</topology>
    </subcellularLocation>
    <subcellularLocation>
        <location evidence="8">Membrane</location>
        <topology evidence="8">Multi-pass membrane protein</topology>
    </subcellularLocation>
</comment>
<evidence type="ECO:0000256" key="5">
    <source>
        <dbReference type="ARBA" id="ARBA00022989"/>
    </source>
</evidence>
<dbReference type="AlphaFoldDB" id="A0A9W6IZ87"/>
<dbReference type="Pfam" id="PF00361">
    <property type="entry name" value="Proton_antipo_M"/>
    <property type="match status" value="1"/>
</dbReference>
<keyword evidence="4" id="KW-1278">Translocase</keyword>
<evidence type="ECO:0000256" key="2">
    <source>
        <dbReference type="ARBA" id="ARBA00009025"/>
    </source>
</evidence>
<dbReference type="EMBL" id="BSFI01000001">
    <property type="protein sequence ID" value="GLK66389.1"/>
    <property type="molecule type" value="Genomic_DNA"/>
</dbReference>
<feature type="transmembrane region" description="Helical" evidence="9">
    <location>
        <begin position="410"/>
        <end position="430"/>
    </location>
</feature>
<dbReference type="NCBIfam" id="NF004499">
    <property type="entry name" value="PRK05846.1-3"/>
    <property type="match status" value="1"/>
</dbReference>
<feature type="transmembrane region" description="Helical" evidence="9">
    <location>
        <begin position="78"/>
        <end position="105"/>
    </location>
</feature>
<feature type="transmembrane region" description="Helical" evidence="9">
    <location>
        <begin position="6"/>
        <end position="27"/>
    </location>
</feature>
<feature type="transmembrane region" description="Helical" evidence="9">
    <location>
        <begin position="304"/>
        <end position="323"/>
    </location>
</feature>
<evidence type="ECO:0000256" key="6">
    <source>
        <dbReference type="ARBA" id="ARBA00023027"/>
    </source>
</evidence>
<evidence type="ECO:0000313" key="12">
    <source>
        <dbReference type="EMBL" id="GLK66389.1"/>
    </source>
</evidence>
<evidence type="ECO:0000256" key="3">
    <source>
        <dbReference type="ARBA" id="ARBA00022692"/>
    </source>
</evidence>
<accession>A0A9W6IZ87</accession>
<feature type="transmembrane region" description="Helical" evidence="9">
    <location>
        <begin position="335"/>
        <end position="353"/>
    </location>
</feature>
<dbReference type="GO" id="GO:0008137">
    <property type="term" value="F:NADH dehydrogenase (ubiquinone) activity"/>
    <property type="evidence" value="ECO:0007669"/>
    <property type="project" value="InterPro"/>
</dbReference>
<comment type="similarity">
    <text evidence="2">Belongs to the complex I subunit 4 family.</text>
</comment>
<dbReference type="PANTHER" id="PTHR43507:SF1">
    <property type="entry name" value="NADH-UBIQUINONE OXIDOREDUCTASE CHAIN 4"/>
    <property type="match status" value="1"/>
</dbReference>
<feature type="domain" description="NADH:ubiquinone oxidoreductase chain 4 N-terminal" evidence="11">
    <location>
        <begin position="77"/>
        <end position="128"/>
    </location>
</feature>
<dbReference type="InterPro" id="IPR001750">
    <property type="entry name" value="ND/Mrp_TM"/>
</dbReference>
<dbReference type="GO" id="GO:0015990">
    <property type="term" value="P:electron transport coupled proton transport"/>
    <property type="evidence" value="ECO:0007669"/>
    <property type="project" value="TreeGrafter"/>
</dbReference>
<dbReference type="PANTHER" id="PTHR43507">
    <property type="entry name" value="NADH-UBIQUINONE OXIDOREDUCTASE CHAIN 4"/>
    <property type="match status" value="1"/>
</dbReference>
<dbReference type="PRINTS" id="PR01437">
    <property type="entry name" value="NUOXDRDTASE4"/>
</dbReference>
<keyword evidence="5 9" id="KW-1133">Transmembrane helix</keyword>
<gene>
    <name evidence="12" type="ORF">GCM10008179_00270</name>
</gene>
<proteinExistence type="inferred from homology"/>
<dbReference type="InterPro" id="IPR003918">
    <property type="entry name" value="NADH_UbQ_OxRdtase"/>
</dbReference>
<dbReference type="GO" id="GO:0048039">
    <property type="term" value="F:ubiquinone binding"/>
    <property type="evidence" value="ECO:0007669"/>
    <property type="project" value="TreeGrafter"/>
</dbReference>
<comment type="caution">
    <text evidence="12">The sequence shown here is derived from an EMBL/GenBank/DDBJ whole genome shotgun (WGS) entry which is preliminary data.</text>
</comment>